<evidence type="ECO:0000256" key="1">
    <source>
        <dbReference type="SAM" id="SignalP"/>
    </source>
</evidence>
<feature type="chain" id="PRO_5008276622" evidence="1">
    <location>
        <begin position="24"/>
        <end position="158"/>
    </location>
</feature>
<accession>A0A197K6Y5</accession>
<dbReference type="OrthoDB" id="2426299at2759"/>
<reference evidence="2 3" key="1">
    <citation type="submission" date="2016-05" db="EMBL/GenBank/DDBJ databases">
        <title>Genome sequencing reveals origins of a unique bacterial endosymbiosis in the earliest lineages of terrestrial Fungi.</title>
        <authorList>
            <consortium name="DOE Joint Genome Institute"/>
            <person name="Uehling J."/>
            <person name="Gryganskyi A."/>
            <person name="Hameed K."/>
            <person name="Tschaplinski T."/>
            <person name="Misztal P."/>
            <person name="Wu S."/>
            <person name="Desiro A."/>
            <person name="Vande Pol N."/>
            <person name="Du Z.-Y."/>
            <person name="Zienkiewicz A."/>
            <person name="Zienkiewicz K."/>
            <person name="Morin E."/>
            <person name="Tisserant E."/>
            <person name="Splivallo R."/>
            <person name="Hainaut M."/>
            <person name="Henrissat B."/>
            <person name="Ohm R."/>
            <person name="Kuo A."/>
            <person name="Yan J."/>
            <person name="Lipzen A."/>
            <person name="Nolan M."/>
            <person name="Labutti K."/>
            <person name="Barry K."/>
            <person name="Goldstein A."/>
            <person name="Labbe J."/>
            <person name="Schadt C."/>
            <person name="Tuskan G."/>
            <person name="Grigoriev I."/>
            <person name="Martin F."/>
            <person name="Vilgalys R."/>
            <person name="Bonito G."/>
        </authorList>
    </citation>
    <scope>NUCLEOTIDE SEQUENCE [LARGE SCALE GENOMIC DNA]</scope>
    <source>
        <strain evidence="2 3">AG-77</strain>
    </source>
</reference>
<dbReference type="Proteomes" id="UP000078512">
    <property type="component" value="Unassembled WGS sequence"/>
</dbReference>
<name>A0A197K6Y5_9FUNG</name>
<protein>
    <submittedName>
        <fullName evidence="2">Uncharacterized protein</fullName>
    </submittedName>
</protein>
<evidence type="ECO:0000313" key="2">
    <source>
        <dbReference type="EMBL" id="OAQ32928.1"/>
    </source>
</evidence>
<evidence type="ECO:0000313" key="3">
    <source>
        <dbReference type="Proteomes" id="UP000078512"/>
    </source>
</evidence>
<organism evidence="2 3">
    <name type="scientific">Linnemannia elongata AG-77</name>
    <dbReference type="NCBI Taxonomy" id="1314771"/>
    <lineage>
        <taxon>Eukaryota</taxon>
        <taxon>Fungi</taxon>
        <taxon>Fungi incertae sedis</taxon>
        <taxon>Mucoromycota</taxon>
        <taxon>Mortierellomycotina</taxon>
        <taxon>Mortierellomycetes</taxon>
        <taxon>Mortierellales</taxon>
        <taxon>Mortierellaceae</taxon>
        <taxon>Linnemannia</taxon>
    </lineage>
</organism>
<feature type="signal peptide" evidence="1">
    <location>
        <begin position="1"/>
        <end position="23"/>
    </location>
</feature>
<dbReference type="EMBL" id="KV442023">
    <property type="protein sequence ID" value="OAQ32928.1"/>
    <property type="molecule type" value="Genomic_DNA"/>
</dbReference>
<keyword evidence="1" id="KW-0732">Signal</keyword>
<keyword evidence="3" id="KW-1185">Reference proteome</keyword>
<gene>
    <name evidence="2" type="ORF">K457DRAFT_123099</name>
</gene>
<dbReference type="AlphaFoldDB" id="A0A197K6Y5"/>
<proteinExistence type="predicted"/>
<sequence>MLVTFFPTLLAVALVSLFSSTLALTLPSLTPRDDSPISTGTSFETYTDHPKLFITPTTTASDAETETSHLPLFKVTKSQFEGILRQTLHIDFRLQVVSNSNKQVDQDGNESKEREVLGEIPVQITIHNLRLGGLSAPQVHSQILNEQHDPINYGNIRT</sequence>